<evidence type="ECO:0000256" key="4">
    <source>
        <dbReference type="ARBA" id="ARBA00022927"/>
    </source>
</evidence>
<gene>
    <name evidence="8" type="ORF">OFUS_LOCUS26256</name>
</gene>
<dbReference type="InterPro" id="IPR036871">
    <property type="entry name" value="PX_dom_sf"/>
</dbReference>
<dbReference type="AlphaFoldDB" id="A0A8J1TNS9"/>
<dbReference type="GO" id="GO:1901981">
    <property type="term" value="F:phosphatidylinositol phosphate binding"/>
    <property type="evidence" value="ECO:0007669"/>
    <property type="project" value="TreeGrafter"/>
</dbReference>
<protein>
    <submittedName>
        <fullName evidence="8">Uncharacterized protein</fullName>
    </submittedName>
</protein>
<evidence type="ECO:0000256" key="5">
    <source>
        <dbReference type="ARBA" id="ARBA00023121"/>
    </source>
</evidence>
<keyword evidence="4" id="KW-0653">Protein transport</keyword>
<evidence type="ECO:0000256" key="6">
    <source>
        <dbReference type="ARBA" id="ARBA00023136"/>
    </source>
</evidence>
<dbReference type="PANTHER" id="PTHR20939:SF11">
    <property type="entry name" value="LD12265P"/>
    <property type="match status" value="1"/>
</dbReference>
<comment type="caution">
    <text evidence="8">The sequence shown here is derived from an EMBL/GenBank/DDBJ whole genome shotgun (WGS) entry which is preliminary data.</text>
</comment>
<organism evidence="8 9">
    <name type="scientific">Owenia fusiformis</name>
    <name type="common">Polychaete worm</name>
    <dbReference type="NCBI Taxonomy" id="6347"/>
    <lineage>
        <taxon>Eukaryota</taxon>
        <taxon>Metazoa</taxon>
        <taxon>Spiralia</taxon>
        <taxon>Lophotrochozoa</taxon>
        <taxon>Annelida</taxon>
        <taxon>Polychaeta</taxon>
        <taxon>Sedentaria</taxon>
        <taxon>Canalipalpata</taxon>
        <taxon>Sabellida</taxon>
        <taxon>Oweniida</taxon>
        <taxon>Oweniidae</taxon>
        <taxon>Owenia</taxon>
    </lineage>
</organism>
<keyword evidence="5" id="KW-0446">Lipid-binding</keyword>
<keyword evidence="3" id="KW-0967">Endosome</keyword>
<dbReference type="SUPFAM" id="SSF64268">
    <property type="entry name" value="PX domain"/>
    <property type="match status" value="1"/>
</dbReference>
<evidence type="ECO:0000256" key="3">
    <source>
        <dbReference type="ARBA" id="ARBA00022753"/>
    </source>
</evidence>
<feature type="compositionally biased region" description="Low complexity" evidence="7">
    <location>
        <begin position="7"/>
        <end position="21"/>
    </location>
</feature>
<sequence>MMHRGRSSGSTVSSSDTWASDVSERSLVDDSDTLWMNDSSCVKLKFSEESNEDSSRASEPKTPPPVMPPSYRNAGRQAQVTFEIVAANTVKEGPAKFVLYTVLVVRSPGIDTVEASVERRYSDFAKLNKTLIKQFPHLMKDVAFPKKMLTGNFKTETIAERSRGFEQYLGHIYRISEIRESLQLASFFYESDLKSAYNYLRDERYGDALPWLIHAEQLQERLQGLNNPSVTLSLCALVVCYHKTEQFTSAQEYADLALRSLGEKDESPLLVPLLNISIRLCWSLGMEKSDLEERLGRLRAKGIEVERALELKDVVMKLCKLN</sequence>
<evidence type="ECO:0000313" key="8">
    <source>
        <dbReference type="EMBL" id="CAH1802591.1"/>
    </source>
</evidence>
<dbReference type="InterPro" id="IPR039937">
    <property type="entry name" value="SNX20/SNX21"/>
</dbReference>
<dbReference type="SUPFAM" id="SSF48452">
    <property type="entry name" value="TPR-like"/>
    <property type="match status" value="1"/>
</dbReference>
<dbReference type="Gene3D" id="3.30.1520.10">
    <property type="entry name" value="Phox-like domain"/>
    <property type="match status" value="1"/>
</dbReference>
<dbReference type="GO" id="GO:0031901">
    <property type="term" value="C:early endosome membrane"/>
    <property type="evidence" value="ECO:0007669"/>
    <property type="project" value="UniProtKB-SubCell"/>
</dbReference>
<evidence type="ECO:0000256" key="2">
    <source>
        <dbReference type="ARBA" id="ARBA00022448"/>
    </source>
</evidence>
<reference evidence="8" key="1">
    <citation type="submission" date="2022-03" db="EMBL/GenBank/DDBJ databases">
        <authorList>
            <person name="Martin C."/>
        </authorList>
    </citation>
    <scope>NUCLEOTIDE SEQUENCE</scope>
</reference>
<name>A0A8J1TNS9_OWEFU</name>
<dbReference type="EMBL" id="CAIIXF020000012">
    <property type="protein sequence ID" value="CAH1802591.1"/>
    <property type="molecule type" value="Genomic_DNA"/>
</dbReference>
<evidence type="ECO:0000313" key="9">
    <source>
        <dbReference type="Proteomes" id="UP000749559"/>
    </source>
</evidence>
<feature type="compositionally biased region" description="Basic and acidic residues" evidence="7">
    <location>
        <begin position="46"/>
        <end position="59"/>
    </location>
</feature>
<dbReference type="PROSITE" id="PS50195">
    <property type="entry name" value="PX"/>
    <property type="match status" value="1"/>
</dbReference>
<dbReference type="SMART" id="SM00312">
    <property type="entry name" value="PX"/>
    <property type="match status" value="1"/>
</dbReference>
<dbReference type="OrthoDB" id="5975050at2759"/>
<comment type="subcellular location">
    <subcellularLocation>
        <location evidence="1">Early endosome membrane</location>
        <topology evidence="1">Peripheral membrane protein</topology>
        <orientation evidence="1">Cytoplasmic side</orientation>
    </subcellularLocation>
</comment>
<dbReference type="InterPro" id="IPR001683">
    <property type="entry name" value="PX_dom"/>
</dbReference>
<proteinExistence type="predicted"/>
<dbReference type="Gene3D" id="1.25.40.10">
    <property type="entry name" value="Tetratricopeptide repeat domain"/>
    <property type="match status" value="1"/>
</dbReference>
<feature type="region of interest" description="Disordered" evidence="7">
    <location>
        <begin position="46"/>
        <end position="72"/>
    </location>
</feature>
<evidence type="ECO:0000256" key="1">
    <source>
        <dbReference type="ARBA" id="ARBA00004469"/>
    </source>
</evidence>
<dbReference type="PANTHER" id="PTHR20939">
    <property type="entry name" value="SORTING NEXIN 20, 21"/>
    <property type="match status" value="1"/>
</dbReference>
<dbReference type="GO" id="GO:0015031">
    <property type="term" value="P:protein transport"/>
    <property type="evidence" value="ECO:0007669"/>
    <property type="project" value="UniProtKB-KW"/>
</dbReference>
<dbReference type="InterPro" id="IPR011990">
    <property type="entry name" value="TPR-like_helical_dom_sf"/>
</dbReference>
<dbReference type="Proteomes" id="UP000749559">
    <property type="component" value="Unassembled WGS sequence"/>
</dbReference>
<keyword evidence="2" id="KW-0813">Transport</keyword>
<accession>A0A8J1TNS9</accession>
<keyword evidence="9" id="KW-1185">Reference proteome</keyword>
<keyword evidence="6" id="KW-0472">Membrane</keyword>
<evidence type="ECO:0000256" key="7">
    <source>
        <dbReference type="SAM" id="MobiDB-lite"/>
    </source>
</evidence>
<dbReference type="Pfam" id="PF00787">
    <property type="entry name" value="PX"/>
    <property type="match status" value="1"/>
</dbReference>
<feature type="region of interest" description="Disordered" evidence="7">
    <location>
        <begin position="1"/>
        <end position="24"/>
    </location>
</feature>